<gene>
    <name evidence="7" type="ORF">SE17_37210</name>
</gene>
<dbReference type="Pfam" id="PF00440">
    <property type="entry name" value="TetR_N"/>
    <property type="match status" value="1"/>
</dbReference>
<name>A0A0P9H3M9_9CHLR</name>
<feature type="DNA-binding region" description="H-T-H motif" evidence="4">
    <location>
        <begin position="43"/>
        <end position="62"/>
    </location>
</feature>
<accession>A0A0P9H3M9</accession>
<evidence type="ECO:0000259" key="6">
    <source>
        <dbReference type="PROSITE" id="PS50977"/>
    </source>
</evidence>
<feature type="domain" description="HTH tetR-type" evidence="6">
    <location>
        <begin position="20"/>
        <end position="80"/>
    </location>
</feature>
<protein>
    <recommendedName>
        <fullName evidence="6">HTH tetR-type domain-containing protein</fullName>
    </recommendedName>
</protein>
<keyword evidence="2 4" id="KW-0238">DNA-binding</keyword>
<dbReference type="PANTHER" id="PTHR30055">
    <property type="entry name" value="HTH-TYPE TRANSCRIPTIONAL REGULATOR RUTR"/>
    <property type="match status" value="1"/>
</dbReference>
<feature type="non-terminal residue" evidence="7">
    <location>
        <position position="101"/>
    </location>
</feature>
<dbReference type="AlphaFoldDB" id="A0A0P9H3M9"/>
<evidence type="ECO:0000313" key="8">
    <source>
        <dbReference type="Proteomes" id="UP000050509"/>
    </source>
</evidence>
<dbReference type="InterPro" id="IPR001647">
    <property type="entry name" value="HTH_TetR"/>
</dbReference>
<dbReference type="EMBL" id="LJCR01002529">
    <property type="protein sequence ID" value="KPV48598.1"/>
    <property type="molecule type" value="Genomic_DNA"/>
</dbReference>
<evidence type="ECO:0000313" key="7">
    <source>
        <dbReference type="EMBL" id="KPV48598.1"/>
    </source>
</evidence>
<comment type="caution">
    <text evidence="7">The sequence shown here is derived from an EMBL/GenBank/DDBJ whole genome shotgun (WGS) entry which is preliminary data.</text>
</comment>
<dbReference type="PROSITE" id="PS01081">
    <property type="entry name" value="HTH_TETR_1"/>
    <property type="match status" value="1"/>
</dbReference>
<feature type="compositionally biased region" description="Basic and acidic residues" evidence="5">
    <location>
        <begin position="13"/>
        <end position="22"/>
    </location>
</feature>
<organism evidence="7 8">
    <name type="scientific">Kouleothrix aurantiaca</name>
    <dbReference type="NCBI Taxonomy" id="186479"/>
    <lineage>
        <taxon>Bacteria</taxon>
        <taxon>Bacillati</taxon>
        <taxon>Chloroflexota</taxon>
        <taxon>Chloroflexia</taxon>
        <taxon>Chloroflexales</taxon>
        <taxon>Roseiflexineae</taxon>
        <taxon>Roseiflexaceae</taxon>
        <taxon>Kouleothrix</taxon>
    </lineage>
</organism>
<evidence type="ECO:0000256" key="3">
    <source>
        <dbReference type="ARBA" id="ARBA00023163"/>
    </source>
</evidence>
<dbReference type="GO" id="GO:0003700">
    <property type="term" value="F:DNA-binding transcription factor activity"/>
    <property type="evidence" value="ECO:0007669"/>
    <property type="project" value="TreeGrafter"/>
</dbReference>
<evidence type="ECO:0000256" key="5">
    <source>
        <dbReference type="SAM" id="MobiDB-lite"/>
    </source>
</evidence>
<keyword evidence="8" id="KW-1185">Reference proteome</keyword>
<evidence type="ECO:0000256" key="1">
    <source>
        <dbReference type="ARBA" id="ARBA00023015"/>
    </source>
</evidence>
<feature type="region of interest" description="Disordered" evidence="5">
    <location>
        <begin position="1"/>
        <end position="22"/>
    </location>
</feature>
<sequence length="101" mass="10824">MPMESAQSRRGGRQSDDVAEQTRQRIIASARAIFAARGFAGVSLRDIAAHAEVTHGLLRHHFGSKDDIWRAVIDATIGEYLGVLTPLLAAAAARETAALDT</sequence>
<dbReference type="SUPFAM" id="SSF46689">
    <property type="entry name" value="Homeodomain-like"/>
    <property type="match status" value="1"/>
</dbReference>
<evidence type="ECO:0000256" key="2">
    <source>
        <dbReference type="ARBA" id="ARBA00023125"/>
    </source>
</evidence>
<dbReference type="GO" id="GO:0000976">
    <property type="term" value="F:transcription cis-regulatory region binding"/>
    <property type="evidence" value="ECO:0007669"/>
    <property type="project" value="TreeGrafter"/>
</dbReference>
<dbReference type="PROSITE" id="PS50977">
    <property type="entry name" value="HTH_TETR_2"/>
    <property type="match status" value="1"/>
</dbReference>
<dbReference type="InterPro" id="IPR050109">
    <property type="entry name" value="HTH-type_TetR-like_transc_reg"/>
</dbReference>
<dbReference type="Gene3D" id="1.10.357.10">
    <property type="entry name" value="Tetracycline Repressor, domain 2"/>
    <property type="match status" value="1"/>
</dbReference>
<dbReference type="InterPro" id="IPR023772">
    <property type="entry name" value="DNA-bd_HTH_TetR-type_CS"/>
</dbReference>
<keyword evidence="3" id="KW-0804">Transcription</keyword>
<dbReference type="PRINTS" id="PR00455">
    <property type="entry name" value="HTHTETR"/>
</dbReference>
<dbReference type="Proteomes" id="UP000050509">
    <property type="component" value="Unassembled WGS sequence"/>
</dbReference>
<dbReference type="PANTHER" id="PTHR30055:SF234">
    <property type="entry name" value="HTH-TYPE TRANSCRIPTIONAL REGULATOR BETI"/>
    <property type="match status" value="1"/>
</dbReference>
<reference evidence="7 8" key="1">
    <citation type="submission" date="2015-09" db="EMBL/GenBank/DDBJ databases">
        <title>Draft genome sequence of Kouleothrix aurantiaca JCM 19913.</title>
        <authorList>
            <person name="Hemp J."/>
        </authorList>
    </citation>
    <scope>NUCLEOTIDE SEQUENCE [LARGE SCALE GENOMIC DNA]</scope>
    <source>
        <strain evidence="7 8">COM-B</strain>
    </source>
</reference>
<keyword evidence="1" id="KW-0805">Transcription regulation</keyword>
<evidence type="ECO:0000256" key="4">
    <source>
        <dbReference type="PROSITE-ProRule" id="PRU00335"/>
    </source>
</evidence>
<proteinExistence type="predicted"/>
<dbReference type="InterPro" id="IPR009057">
    <property type="entry name" value="Homeodomain-like_sf"/>
</dbReference>